<reference evidence="1 2" key="1">
    <citation type="submission" date="2020-07" db="EMBL/GenBank/DDBJ databases">
        <title>Draft genome and description of Corynebacterium haemomassiliense strain Marseile-Q3615 sp. nov.</title>
        <authorList>
            <person name="Boxberger M."/>
            <person name="La Scola B."/>
        </authorList>
    </citation>
    <scope>NUCLEOTIDE SEQUENCE [LARGE SCALE GENOMIC DNA]</scope>
    <source>
        <strain evidence="1 2">Marseille-Q3615</strain>
    </source>
</reference>
<evidence type="ECO:0008006" key="3">
    <source>
        <dbReference type="Google" id="ProtNLM"/>
    </source>
</evidence>
<evidence type="ECO:0000313" key="1">
    <source>
        <dbReference type="EMBL" id="MBA5244907.1"/>
    </source>
</evidence>
<dbReference type="EMBL" id="JACDTZ010000001">
    <property type="protein sequence ID" value="MBA5244907.1"/>
    <property type="molecule type" value="Genomic_DNA"/>
</dbReference>
<dbReference type="Proteomes" id="UP000523682">
    <property type="component" value="Unassembled WGS sequence"/>
</dbReference>
<dbReference type="RefSeq" id="WP_181889458.1">
    <property type="nucleotide sequence ID" value="NZ_CP170998.1"/>
</dbReference>
<evidence type="ECO:0000313" key="2">
    <source>
        <dbReference type="Proteomes" id="UP000523682"/>
    </source>
</evidence>
<dbReference type="AlphaFoldDB" id="A0A7W2I479"/>
<sequence>MSQQISLAPGEGHDLAKDGLDLQVQLQFRPDCAWDLDPAKKPTGAKMRVFQGTVLVRDVSDTTEISVAPKGQERFPSGALVYATVVSKDTGKRITLPPLAVGEQPNAAVLRLQPEGASVRIIAPEATGSEHLDGASSTVHSVTKSLQKSAVPTAQEEGPRKVVVVVDHSASFQRNLTEQQRDAIAQVVAGLFSSSQFETRIVGTSAGSQAKNFTSASDFKAALEDAAQLAEVDWTRSTDQLISDGLAAANAVLVVSDDLPGQLAQLPRPMHILATREPAGPLPDNVTYTEFNDAFVSEVLRGDGTQLRKATESMYNALTARS</sequence>
<comment type="caution">
    <text evidence="1">The sequence shown here is derived from an EMBL/GenBank/DDBJ whole genome shotgun (WGS) entry which is preliminary data.</text>
</comment>
<proteinExistence type="predicted"/>
<protein>
    <recommendedName>
        <fullName evidence="3">VWA domain-containing protein</fullName>
    </recommendedName>
</protein>
<accession>A0A7W2I479</accession>
<name>A0A7W2I479_9CORY</name>
<organism evidence="1 2">
    <name type="scientific">Corynebacterium haemomassiliense</name>
    <dbReference type="NCBI Taxonomy" id="2754726"/>
    <lineage>
        <taxon>Bacteria</taxon>
        <taxon>Bacillati</taxon>
        <taxon>Actinomycetota</taxon>
        <taxon>Actinomycetes</taxon>
        <taxon>Mycobacteriales</taxon>
        <taxon>Corynebacteriaceae</taxon>
        <taxon>Corynebacterium</taxon>
    </lineage>
</organism>
<gene>
    <name evidence="1" type="ORF">H0193_08835</name>
</gene>
<keyword evidence="2" id="KW-1185">Reference proteome</keyword>